<dbReference type="InterPro" id="IPR007863">
    <property type="entry name" value="Peptidase_M16_C"/>
</dbReference>
<accession>A0ABS8Y3V2</accession>
<protein>
    <submittedName>
        <fullName evidence="5">Insulinase family protein</fullName>
    </submittedName>
</protein>
<keyword evidence="6" id="KW-1185">Reference proteome</keyword>
<dbReference type="InterPro" id="IPR011765">
    <property type="entry name" value="Pept_M16_N"/>
</dbReference>
<evidence type="ECO:0000313" key="5">
    <source>
        <dbReference type="EMBL" id="MCE4557952.1"/>
    </source>
</evidence>
<dbReference type="Pfam" id="PF05193">
    <property type="entry name" value="Peptidase_M16_C"/>
    <property type="match status" value="2"/>
</dbReference>
<dbReference type="PANTHER" id="PTHR43016:SF13">
    <property type="entry name" value="PRESEQUENCE PROTEASE, MITOCHONDRIAL"/>
    <property type="match status" value="1"/>
</dbReference>
<evidence type="ECO:0000256" key="2">
    <source>
        <dbReference type="ARBA" id="ARBA00007261"/>
    </source>
</evidence>
<evidence type="ECO:0000313" key="6">
    <source>
        <dbReference type="Proteomes" id="UP001200741"/>
    </source>
</evidence>
<dbReference type="Pfam" id="PF00675">
    <property type="entry name" value="Peptidase_M16"/>
    <property type="match status" value="1"/>
</dbReference>
<dbReference type="InterPro" id="IPR009081">
    <property type="entry name" value="PP-bd_ACP"/>
</dbReference>
<dbReference type="Proteomes" id="UP001200741">
    <property type="component" value="Unassembled WGS sequence"/>
</dbReference>
<dbReference type="PANTHER" id="PTHR43016">
    <property type="entry name" value="PRESEQUENCE PROTEASE"/>
    <property type="match status" value="1"/>
</dbReference>
<dbReference type="EMBL" id="JAJTWU010000014">
    <property type="protein sequence ID" value="MCE4557952.1"/>
    <property type="molecule type" value="Genomic_DNA"/>
</dbReference>
<evidence type="ECO:0000256" key="3">
    <source>
        <dbReference type="RuleBase" id="RU004447"/>
    </source>
</evidence>
<comment type="cofactor">
    <cofactor evidence="1">
        <name>Zn(2+)</name>
        <dbReference type="ChEBI" id="CHEBI:29105"/>
    </cofactor>
</comment>
<dbReference type="InterPro" id="IPR013578">
    <property type="entry name" value="Peptidase_M16C_assoc"/>
</dbReference>
<evidence type="ECO:0000259" key="4">
    <source>
        <dbReference type="PROSITE" id="PS50075"/>
    </source>
</evidence>
<comment type="similarity">
    <text evidence="2 3">Belongs to the peptidase M16 family.</text>
</comment>
<name>A0ABS8Y3V2_9BURK</name>
<dbReference type="PROSITE" id="PS00143">
    <property type="entry name" value="INSULINASE"/>
    <property type="match status" value="1"/>
</dbReference>
<reference evidence="5 6" key="1">
    <citation type="submission" date="2021-12" db="EMBL/GenBank/DDBJ databases">
        <title>Genome seq of P8.</title>
        <authorList>
            <person name="Seo T."/>
        </authorList>
    </citation>
    <scope>NUCLEOTIDE SEQUENCE [LARGE SCALE GENOMIC DNA]</scope>
    <source>
        <strain evidence="5 6">P8</strain>
    </source>
</reference>
<dbReference type="InterPro" id="IPR011249">
    <property type="entry name" value="Metalloenz_LuxS/M16"/>
</dbReference>
<gene>
    <name evidence="5" type="ORF">LXT13_26535</name>
</gene>
<proteinExistence type="inferred from homology"/>
<dbReference type="SMART" id="SM01264">
    <property type="entry name" value="M16C_associated"/>
    <property type="match status" value="1"/>
</dbReference>
<dbReference type="PROSITE" id="PS50075">
    <property type="entry name" value="CARRIER"/>
    <property type="match status" value="1"/>
</dbReference>
<dbReference type="Gene3D" id="3.30.830.10">
    <property type="entry name" value="Metalloenzyme, LuxS/M16 peptidase-like"/>
    <property type="match status" value="4"/>
</dbReference>
<feature type="domain" description="Carrier" evidence="4">
    <location>
        <begin position="908"/>
        <end position="960"/>
    </location>
</feature>
<dbReference type="SUPFAM" id="SSF63411">
    <property type="entry name" value="LuxS/MPP-like metallohydrolase"/>
    <property type="match status" value="4"/>
</dbReference>
<sequence length="960" mass="104202">MSTFQFIEQLALPHIDASVSLFRHAASGAEHVHLATQEPELAFLVGFPTVPMASDGRAHILEHLVLCGSQRFPVRDPFFMMMRRSVATFMNAMTYPDRTVYPFSTTDPADFRNLLEVYLDATFFPTLDRLSFLQEGWRIELERPDGGAASYQGVVLNEMKGVSSNPADVARSGIMAALLDGTTYAYNSGGDPLQIPSLDHDALREFHRRHYHPSQALFMTAGPLDPNDVQRTLEQRVLSRLPAAPRPRLQPQLADAWTAPRHIVVPVPAQGEGAAAHGLQLAWRLHDSADVDRTLQLRLLVSLLIGHAGAPVRQAVETAGFGHAGSLLGLDDSPRQIVLHLGMGGLREAQVPAAREVFMNVLSQLAETGLPQAAVEAGLRELQFGVRQDVNGLNRLIDASQALLRQQSLAGVFGMTEALARLEAVALQPGFVQRAMRELLACPAHLSAHLSPSTSYFSERERAEQLALSRRVDGLDVAAREQILRDNAALAAQQGRPDDADCLPRLRVADLASEPRALPSWTPGPAIAHGMAAQGLSHLQLCVDLSAVPAADWPWMHLYAHLLAGLGAGGRRWEDALRWRHEQVPTFEVSLVAPAPLRGPQRLTLALSCSMLRERQQAAVDVLEAWLIRPALDDDARVAQLLRSGIQARITSLPFGAGAFAQLELTEALSPTGAFRHAVEGLPSLDFLEELRQLLSHDDGAGQVCAQLRRMHQRVLEGARQAISGADAADSAALLQEAAQRLGPFRDGDAALAPRRHQPQQLHRAFHSGTGINACTMGWAVPTLDHADAPALAVAAELLVQQQLHTRVRERGGAYGAGAGYTPVPGLFFMKSDSDPRLAETFRDFEESLHEVSHSAASGDALEQAVISAIKRLDPPASPVADMFHRWYLLRGGIRDEDRAAYRRGILACTPQQVQRAVATWLPVDGASRVAVAGHLGQDLAGLDVTDLTEIARELAARAG</sequence>
<dbReference type="Pfam" id="PF08367">
    <property type="entry name" value="M16C_assoc"/>
    <property type="match status" value="1"/>
</dbReference>
<dbReference type="RefSeq" id="WP_233375342.1">
    <property type="nucleotide sequence ID" value="NZ_JAJTWU010000014.1"/>
</dbReference>
<evidence type="ECO:0000256" key="1">
    <source>
        <dbReference type="ARBA" id="ARBA00001947"/>
    </source>
</evidence>
<dbReference type="InterPro" id="IPR001431">
    <property type="entry name" value="Pept_M16_Zn_BS"/>
</dbReference>
<organism evidence="5 6">
    <name type="scientific">Pelomonas cellulosilytica</name>
    <dbReference type="NCBI Taxonomy" id="2906762"/>
    <lineage>
        <taxon>Bacteria</taxon>
        <taxon>Pseudomonadati</taxon>
        <taxon>Pseudomonadota</taxon>
        <taxon>Betaproteobacteria</taxon>
        <taxon>Burkholderiales</taxon>
        <taxon>Sphaerotilaceae</taxon>
        <taxon>Roseateles</taxon>
    </lineage>
</organism>
<comment type="caution">
    <text evidence="5">The sequence shown here is derived from an EMBL/GenBank/DDBJ whole genome shotgun (WGS) entry which is preliminary data.</text>
</comment>